<reference evidence="5" key="1">
    <citation type="journal article" date="2020" name="Stud. Mycol.">
        <title>101 Dothideomycetes genomes: a test case for predicting lifestyles and emergence of pathogens.</title>
        <authorList>
            <person name="Haridas S."/>
            <person name="Albert R."/>
            <person name="Binder M."/>
            <person name="Bloem J."/>
            <person name="Labutti K."/>
            <person name="Salamov A."/>
            <person name="Andreopoulos B."/>
            <person name="Baker S."/>
            <person name="Barry K."/>
            <person name="Bills G."/>
            <person name="Bluhm B."/>
            <person name="Cannon C."/>
            <person name="Castanera R."/>
            <person name="Culley D."/>
            <person name="Daum C."/>
            <person name="Ezra D."/>
            <person name="Gonzalez J."/>
            <person name="Henrissat B."/>
            <person name="Kuo A."/>
            <person name="Liang C."/>
            <person name="Lipzen A."/>
            <person name="Lutzoni F."/>
            <person name="Magnuson J."/>
            <person name="Mondo S."/>
            <person name="Nolan M."/>
            <person name="Ohm R."/>
            <person name="Pangilinan J."/>
            <person name="Park H.-J."/>
            <person name="Ramirez L."/>
            <person name="Alfaro M."/>
            <person name="Sun H."/>
            <person name="Tritt A."/>
            <person name="Yoshinaga Y."/>
            <person name="Zwiers L.-H."/>
            <person name="Turgeon B."/>
            <person name="Goodwin S."/>
            <person name="Spatafora J."/>
            <person name="Crous P."/>
            <person name="Grigoriev I."/>
        </authorList>
    </citation>
    <scope>NUCLEOTIDE SEQUENCE</scope>
    <source>
        <strain evidence="5">CBS 122368</strain>
    </source>
</reference>
<evidence type="ECO:0000256" key="2">
    <source>
        <dbReference type="SAM" id="MobiDB-lite"/>
    </source>
</evidence>
<feature type="domain" description="C2H2-type" evidence="4">
    <location>
        <begin position="216"/>
        <end position="247"/>
    </location>
</feature>
<evidence type="ECO:0000313" key="6">
    <source>
        <dbReference type="Proteomes" id="UP000800094"/>
    </source>
</evidence>
<dbReference type="PROSITE" id="PS50157">
    <property type="entry name" value="ZINC_FINGER_C2H2_2"/>
    <property type="match status" value="1"/>
</dbReference>
<keyword evidence="1" id="KW-0479">Metal-binding</keyword>
<keyword evidence="3" id="KW-0732">Signal</keyword>
<keyword evidence="1" id="KW-0862">Zinc</keyword>
<dbReference type="Proteomes" id="UP000800094">
    <property type="component" value="Unassembled WGS sequence"/>
</dbReference>
<proteinExistence type="predicted"/>
<gene>
    <name evidence="5" type="ORF">BU26DRAFT_555056</name>
</gene>
<feature type="signal peptide" evidence="3">
    <location>
        <begin position="1"/>
        <end position="25"/>
    </location>
</feature>
<dbReference type="InterPro" id="IPR013087">
    <property type="entry name" value="Znf_C2H2_type"/>
</dbReference>
<dbReference type="GeneID" id="54585632"/>
<evidence type="ECO:0000256" key="3">
    <source>
        <dbReference type="SAM" id="SignalP"/>
    </source>
</evidence>
<dbReference type="AlphaFoldDB" id="A0A6A6HYW2"/>
<evidence type="ECO:0000259" key="4">
    <source>
        <dbReference type="PROSITE" id="PS50157"/>
    </source>
</evidence>
<feature type="region of interest" description="Disordered" evidence="2">
    <location>
        <begin position="192"/>
        <end position="216"/>
    </location>
</feature>
<evidence type="ECO:0000313" key="5">
    <source>
        <dbReference type="EMBL" id="KAF2242892.1"/>
    </source>
</evidence>
<dbReference type="RefSeq" id="XP_033677896.1">
    <property type="nucleotide sequence ID" value="XM_033832302.1"/>
</dbReference>
<protein>
    <recommendedName>
        <fullName evidence="4">C2H2-type domain-containing protein</fullName>
    </recommendedName>
</protein>
<organism evidence="5 6">
    <name type="scientific">Trematosphaeria pertusa</name>
    <dbReference type="NCBI Taxonomy" id="390896"/>
    <lineage>
        <taxon>Eukaryota</taxon>
        <taxon>Fungi</taxon>
        <taxon>Dikarya</taxon>
        <taxon>Ascomycota</taxon>
        <taxon>Pezizomycotina</taxon>
        <taxon>Dothideomycetes</taxon>
        <taxon>Pleosporomycetidae</taxon>
        <taxon>Pleosporales</taxon>
        <taxon>Massarineae</taxon>
        <taxon>Trematosphaeriaceae</taxon>
        <taxon>Trematosphaeria</taxon>
    </lineage>
</organism>
<feature type="compositionally biased region" description="Low complexity" evidence="2">
    <location>
        <begin position="107"/>
        <end position="123"/>
    </location>
</feature>
<keyword evidence="6" id="KW-1185">Reference proteome</keyword>
<sequence>MSMVSLGAWWVACHSLMILPGGVIDDDLLGLYLRLQPLRLPISTSAIFEHPPFPTASPTNVDRAAVVTRTTLPAYSENALDQSLNEFGTRTSLSNNSIPPRSPFAPATGGSSYSQASTSASSGPNAQQIIDPELPDFSLDIESFDLDLLLDSPQATLSQRSASCDGESLSSSDISAGLERSPLDLKKLMSPIYSGTPQAPNQQGPRLNSGSRKRRFPCTRHSCTRAFTSRNDLERHLKTKKHRNDATHSGDAVGLLRCKVPWCKRGKEGWARKDHYMRHMERMHPDLKLEDGEDSSSE</sequence>
<dbReference type="GO" id="GO:0008270">
    <property type="term" value="F:zinc ion binding"/>
    <property type="evidence" value="ECO:0007669"/>
    <property type="project" value="UniProtKB-KW"/>
</dbReference>
<feature type="compositionally biased region" description="Polar residues" evidence="2">
    <location>
        <begin position="193"/>
        <end position="210"/>
    </location>
</feature>
<keyword evidence="1" id="KW-0863">Zinc-finger</keyword>
<evidence type="ECO:0000256" key="1">
    <source>
        <dbReference type="PROSITE-ProRule" id="PRU00042"/>
    </source>
</evidence>
<dbReference type="OrthoDB" id="3799841at2759"/>
<feature type="compositionally biased region" description="Polar residues" evidence="2">
    <location>
        <begin position="90"/>
        <end position="99"/>
    </location>
</feature>
<feature type="region of interest" description="Disordered" evidence="2">
    <location>
        <begin position="90"/>
        <end position="130"/>
    </location>
</feature>
<accession>A0A6A6HYW2</accession>
<dbReference type="EMBL" id="ML987206">
    <property type="protein sequence ID" value="KAF2242892.1"/>
    <property type="molecule type" value="Genomic_DNA"/>
</dbReference>
<feature type="chain" id="PRO_5025577409" description="C2H2-type domain-containing protein" evidence="3">
    <location>
        <begin position="26"/>
        <end position="298"/>
    </location>
</feature>
<dbReference type="Gene3D" id="3.30.160.60">
    <property type="entry name" value="Classic Zinc Finger"/>
    <property type="match status" value="1"/>
</dbReference>
<name>A0A6A6HYW2_9PLEO</name>
<dbReference type="PROSITE" id="PS00028">
    <property type="entry name" value="ZINC_FINGER_C2H2_1"/>
    <property type="match status" value="1"/>
</dbReference>